<dbReference type="EMBL" id="FIZX01000004">
    <property type="protein sequence ID" value="CZF83930.1"/>
    <property type="molecule type" value="Genomic_DNA"/>
</dbReference>
<dbReference type="PANTHER" id="PTHR38774">
    <property type="entry name" value="CYTOPLASMIC PROTEIN-RELATED"/>
    <property type="match status" value="1"/>
</dbReference>
<accession>A0A128FBR5</accession>
<dbReference type="InterPro" id="IPR009659">
    <property type="entry name" value="DUF1249"/>
</dbReference>
<evidence type="ECO:0000313" key="1">
    <source>
        <dbReference type="EMBL" id="CZF83930.1"/>
    </source>
</evidence>
<protein>
    <submittedName>
        <fullName evidence="1">Putative dehydrogenase</fullName>
    </submittedName>
</protein>
<name>A0A128FBR5_9GAMM</name>
<gene>
    <name evidence="1" type="ORF">GCE9029_04091</name>
</gene>
<dbReference type="PANTHER" id="PTHR38774:SF1">
    <property type="entry name" value="CYTOPLASMIC PROTEIN"/>
    <property type="match status" value="1"/>
</dbReference>
<dbReference type="Proteomes" id="UP000071641">
    <property type="component" value="Unassembled WGS sequence"/>
</dbReference>
<dbReference type="STRING" id="1796497.GCE9029_04091"/>
<dbReference type="NCBIfam" id="NF008267">
    <property type="entry name" value="PRK11039.1"/>
    <property type="match status" value="1"/>
</dbReference>
<organism evidence="1 2">
    <name type="scientific">Grimontia celer</name>
    <dbReference type="NCBI Taxonomy" id="1796497"/>
    <lineage>
        <taxon>Bacteria</taxon>
        <taxon>Pseudomonadati</taxon>
        <taxon>Pseudomonadota</taxon>
        <taxon>Gammaproteobacteria</taxon>
        <taxon>Vibrionales</taxon>
        <taxon>Vibrionaceae</taxon>
        <taxon>Grimontia</taxon>
    </lineage>
</organism>
<sequence>MGEHAAIGNKGMLRQGYRVDLNALMRMYETNYAKLLRLMPRDDNVGDSCVYEIQGHEFQMDIVESTRYTTLLDIWQRGEVPQYLRPRLTVRMYHDARVAEVCTTQQISRIQPRYDYPNPRMHQRDEKHQVNAFLADWLAHCLQNGITKQNIIY</sequence>
<evidence type="ECO:0000313" key="2">
    <source>
        <dbReference type="Proteomes" id="UP000071641"/>
    </source>
</evidence>
<proteinExistence type="predicted"/>
<reference evidence="2" key="1">
    <citation type="submission" date="2016-02" db="EMBL/GenBank/DDBJ databases">
        <authorList>
            <person name="Rodrigo-Torres Lidia"/>
            <person name="Arahal R.David."/>
        </authorList>
    </citation>
    <scope>NUCLEOTIDE SEQUENCE [LARGE SCALE GENOMIC DNA]</scope>
    <source>
        <strain evidence="2">CECT 9029</strain>
    </source>
</reference>
<dbReference type="AlphaFoldDB" id="A0A128FBR5"/>
<dbReference type="Pfam" id="PF06853">
    <property type="entry name" value="DUF1249"/>
    <property type="match status" value="1"/>
</dbReference>
<keyword evidence="2" id="KW-1185">Reference proteome</keyword>